<gene>
    <name evidence="1" type="ORF">MA20_11600</name>
</gene>
<proteinExistence type="predicted"/>
<comment type="caution">
    <text evidence="1">The sequence shown here is derived from an EMBL/GenBank/DDBJ whole genome shotgun (WGS) entry which is preliminary data.</text>
</comment>
<evidence type="ECO:0000313" key="2">
    <source>
        <dbReference type="Proteomes" id="UP000030377"/>
    </source>
</evidence>
<accession>A0A0A3XYT2</accession>
<protein>
    <submittedName>
        <fullName evidence="1">Uncharacterized protein</fullName>
    </submittedName>
</protein>
<reference evidence="1 2" key="1">
    <citation type="submission" date="2014-09" db="EMBL/GenBank/DDBJ databases">
        <title>Draft genome of Bradyrhizobium japonicum Is-34.</title>
        <authorList>
            <person name="Tsurumaru H."/>
            <person name="Yamakawa T."/>
            <person name="Hashimoto S."/>
            <person name="Okizaki K."/>
            <person name="Kanesaki Y."/>
            <person name="Yoshikawa H."/>
            <person name="Yajima S."/>
        </authorList>
    </citation>
    <scope>NUCLEOTIDE SEQUENCE [LARGE SCALE GENOMIC DNA]</scope>
    <source>
        <strain evidence="1 2">Is-34</strain>
    </source>
</reference>
<name>A0A0A3XYT2_BRAJP</name>
<sequence>MMIMKIKCKLVPEMIVRTCCRVEKMLLTVTRQIGPNTQSSFSDDLRKPCRALTHDHLPCRQPWKNNSRDNGFQGITCKGGDPISAAMVAKGRQETRDGASAR</sequence>
<organism evidence="1 2">
    <name type="scientific">Bradyrhizobium japonicum</name>
    <dbReference type="NCBI Taxonomy" id="375"/>
    <lineage>
        <taxon>Bacteria</taxon>
        <taxon>Pseudomonadati</taxon>
        <taxon>Pseudomonadota</taxon>
        <taxon>Alphaproteobacteria</taxon>
        <taxon>Hyphomicrobiales</taxon>
        <taxon>Nitrobacteraceae</taxon>
        <taxon>Bradyrhizobium</taxon>
    </lineage>
</organism>
<evidence type="ECO:0000313" key="1">
    <source>
        <dbReference type="EMBL" id="KGT79525.1"/>
    </source>
</evidence>
<dbReference type="Proteomes" id="UP000030377">
    <property type="component" value="Unassembled WGS sequence"/>
</dbReference>
<dbReference type="EMBL" id="JRPN01000010">
    <property type="protein sequence ID" value="KGT79525.1"/>
    <property type="molecule type" value="Genomic_DNA"/>
</dbReference>
<dbReference type="AlphaFoldDB" id="A0A0A3XYT2"/>